<dbReference type="Pfam" id="PF10335">
    <property type="entry name" value="DUF294_C"/>
    <property type="match status" value="1"/>
</dbReference>
<comment type="caution">
    <text evidence="3">The sequence shown here is derived from an EMBL/GenBank/DDBJ whole genome shotgun (WGS) entry which is preliminary data.</text>
</comment>
<dbReference type="InterPro" id="IPR005105">
    <property type="entry name" value="GlnD_Uridyltrans_N"/>
</dbReference>
<dbReference type="RefSeq" id="WP_219875106.1">
    <property type="nucleotide sequence ID" value="NZ_JAHZIJ010000030.1"/>
</dbReference>
<accession>A0ABS7DCR3</accession>
<protein>
    <recommendedName>
        <fullName evidence="5">CBS domain-containing protein</fullName>
    </recommendedName>
</protein>
<sequence length="355" mass="40293">MSDPVGAQLLSRIGTADEVVTLRSLRDRIHEHMEGLLSEQPVEQFYTNLNEAHDALIKRAIALAEANLARMGNSPPVPYAYLLFGSGGREEQTLSSDQDSGIVYADPDDESGREAAAQYFSHLAQAIVEMLQQLGYPPCDGNVISTNPEWCLSLTDWKNKLNEWFEEPDWERVRYLLIVADSRSIYGEGGLLQKLKDHFYSDMLDNPVIVRHMLNNTMRHKMLIGVFGQLLRERYGEDAGSLDVKYGAYIPMVNAIRMMSIQSGLRETSTLARIHSLQLKGKLSAEEASSYAKAFRLFMRLRLLATERNVDGMYTNNGKLSRRKLTKVLIEELKHGLRTGKKLQRRVFKQTKVRV</sequence>
<dbReference type="Pfam" id="PF03445">
    <property type="entry name" value="DUF294"/>
    <property type="match status" value="1"/>
</dbReference>
<dbReference type="InterPro" id="IPR043519">
    <property type="entry name" value="NT_sf"/>
</dbReference>
<proteinExistence type="predicted"/>
<dbReference type="Proteomes" id="UP000812277">
    <property type="component" value="Unassembled WGS sequence"/>
</dbReference>
<organism evidence="3 4">
    <name type="scientific">Paenibacillus oenotherae</name>
    <dbReference type="NCBI Taxonomy" id="1435645"/>
    <lineage>
        <taxon>Bacteria</taxon>
        <taxon>Bacillati</taxon>
        <taxon>Bacillota</taxon>
        <taxon>Bacilli</taxon>
        <taxon>Bacillales</taxon>
        <taxon>Paenibacillaceae</taxon>
        <taxon>Paenibacillus</taxon>
    </lineage>
</organism>
<gene>
    <name evidence="3" type="ORF">K0T92_23720</name>
</gene>
<name>A0ABS7DCR3_9BACL</name>
<feature type="domain" description="DUF294" evidence="2">
    <location>
        <begin position="209"/>
        <end position="347"/>
    </location>
</feature>
<dbReference type="CDD" id="cd05401">
    <property type="entry name" value="NT_GlnE_GlnD_like"/>
    <property type="match status" value="1"/>
</dbReference>
<feature type="domain" description="Protein-PII uridylyltransferase N-terminal" evidence="1">
    <location>
        <begin position="39"/>
        <end position="169"/>
    </location>
</feature>
<reference evidence="3 4" key="1">
    <citation type="submission" date="2021-07" db="EMBL/GenBank/DDBJ databases">
        <title>Paenibacillus radiodurans sp. nov., isolated from the southeastern edge of Tengger Desert.</title>
        <authorList>
            <person name="Zhang G."/>
        </authorList>
    </citation>
    <scope>NUCLEOTIDE SEQUENCE [LARGE SCALE GENOMIC DNA]</scope>
    <source>
        <strain evidence="3 4">DT7-4</strain>
    </source>
</reference>
<evidence type="ECO:0000313" key="4">
    <source>
        <dbReference type="Proteomes" id="UP000812277"/>
    </source>
</evidence>
<evidence type="ECO:0008006" key="5">
    <source>
        <dbReference type="Google" id="ProtNLM"/>
    </source>
</evidence>
<evidence type="ECO:0000259" key="2">
    <source>
        <dbReference type="Pfam" id="PF10335"/>
    </source>
</evidence>
<evidence type="ECO:0000259" key="1">
    <source>
        <dbReference type="Pfam" id="PF03445"/>
    </source>
</evidence>
<keyword evidence="4" id="KW-1185">Reference proteome</keyword>
<dbReference type="Gene3D" id="3.30.460.10">
    <property type="entry name" value="Beta Polymerase, domain 2"/>
    <property type="match status" value="1"/>
</dbReference>
<evidence type="ECO:0000313" key="3">
    <source>
        <dbReference type="EMBL" id="MBW7477724.1"/>
    </source>
</evidence>
<dbReference type="InterPro" id="IPR018821">
    <property type="entry name" value="DUF294_put_nucleoTrafse_sb-bd"/>
</dbReference>
<dbReference type="EMBL" id="JAHZIJ010000030">
    <property type="protein sequence ID" value="MBW7477724.1"/>
    <property type="molecule type" value="Genomic_DNA"/>
</dbReference>
<dbReference type="SUPFAM" id="SSF81301">
    <property type="entry name" value="Nucleotidyltransferase"/>
    <property type="match status" value="1"/>
</dbReference>